<evidence type="ECO:0000313" key="2">
    <source>
        <dbReference type="EMBL" id="CAA9430020.1"/>
    </source>
</evidence>
<feature type="region of interest" description="Disordered" evidence="1">
    <location>
        <begin position="1"/>
        <end position="39"/>
    </location>
</feature>
<proteinExistence type="predicted"/>
<name>A0A6J4PZJ7_9ACTN</name>
<protein>
    <submittedName>
        <fullName evidence="2">Uncharacterized protein</fullName>
    </submittedName>
</protein>
<feature type="non-terminal residue" evidence="2">
    <location>
        <position position="1"/>
    </location>
</feature>
<accession>A0A6J4PZJ7</accession>
<gene>
    <name evidence="2" type="ORF">AVDCRST_MAG35-2529</name>
</gene>
<organism evidence="2">
    <name type="scientific">uncultured Quadrisphaera sp</name>
    <dbReference type="NCBI Taxonomy" id="904978"/>
    <lineage>
        <taxon>Bacteria</taxon>
        <taxon>Bacillati</taxon>
        <taxon>Actinomycetota</taxon>
        <taxon>Actinomycetes</taxon>
        <taxon>Kineosporiales</taxon>
        <taxon>Kineosporiaceae</taxon>
        <taxon>Quadrisphaera</taxon>
        <taxon>environmental samples</taxon>
    </lineage>
</organism>
<dbReference type="AlphaFoldDB" id="A0A6J4PZJ7"/>
<evidence type="ECO:0000256" key="1">
    <source>
        <dbReference type="SAM" id="MobiDB-lite"/>
    </source>
</evidence>
<feature type="non-terminal residue" evidence="2">
    <location>
        <position position="39"/>
    </location>
</feature>
<reference evidence="2" key="1">
    <citation type="submission" date="2020-02" db="EMBL/GenBank/DDBJ databases">
        <authorList>
            <person name="Meier V. D."/>
        </authorList>
    </citation>
    <scope>NUCLEOTIDE SEQUENCE</scope>
    <source>
        <strain evidence="2">AVDCRST_MAG35</strain>
    </source>
</reference>
<sequence length="39" mass="4078">PPASARPRPCARRWPATAPGSSGRVARRPASSRPPRAGD</sequence>
<dbReference type="EMBL" id="CADCUY010000511">
    <property type="protein sequence ID" value="CAA9430020.1"/>
    <property type="molecule type" value="Genomic_DNA"/>
</dbReference>